<feature type="compositionally biased region" description="Basic and acidic residues" evidence="1">
    <location>
        <begin position="70"/>
        <end position="82"/>
    </location>
</feature>
<feature type="compositionally biased region" description="Basic and acidic residues" evidence="1">
    <location>
        <begin position="28"/>
        <end position="37"/>
    </location>
</feature>
<dbReference type="RefSeq" id="XP_026619889.1">
    <property type="nucleotide sequence ID" value="XM_026763885.1"/>
</dbReference>
<evidence type="ECO:0000313" key="3">
    <source>
        <dbReference type="Proteomes" id="UP000253729"/>
    </source>
</evidence>
<sequence>MPMWPRRGVSRTLSVPAQELGSSTNGHDSGHGSKTERPISSTWRLLLTNGPRRKTTRWQHGGMETQQGSDSHRCQVRPENREIHRRSTHLN</sequence>
<name>A0A3F3PJ12_9EURO</name>
<dbReference type="GeneID" id="38132241"/>
<protein>
    <submittedName>
        <fullName evidence="2">Uncharacterized protein</fullName>
    </submittedName>
</protein>
<dbReference type="EMBL" id="KZ852112">
    <property type="protein sequence ID" value="RDH26867.1"/>
    <property type="molecule type" value="Genomic_DNA"/>
</dbReference>
<gene>
    <name evidence="2" type="ORF">BDQ94DRAFT_127000</name>
</gene>
<dbReference type="AlphaFoldDB" id="A0A3F3PJ12"/>
<organism evidence="2 3">
    <name type="scientific">Aspergillus welwitschiae</name>
    <dbReference type="NCBI Taxonomy" id="1341132"/>
    <lineage>
        <taxon>Eukaryota</taxon>
        <taxon>Fungi</taxon>
        <taxon>Dikarya</taxon>
        <taxon>Ascomycota</taxon>
        <taxon>Pezizomycotina</taxon>
        <taxon>Eurotiomycetes</taxon>
        <taxon>Eurotiomycetidae</taxon>
        <taxon>Eurotiales</taxon>
        <taxon>Aspergillaceae</taxon>
        <taxon>Aspergillus</taxon>
        <taxon>Aspergillus subgen. Circumdati</taxon>
    </lineage>
</organism>
<proteinExistence type="predicted"/>
<dbReference type="Proteomes" id="UP000253729">
    <property type="component" value="Unassembled WGS sequence"/>
</dbReference>
<evidence type="ECO:0000313" key="2">
    <source>
        <dbReference type="EMBL" id="RDH26867.1"/>
    </source>
</evidence>
<accession>A0A3F3PJ12</accession>
<feature type="compositionally biased region" description="Polar residues" evidence="1">
    <location>
        <begin position="11"/>
        <end position="27"/>
    </location>
</feature>
<reference evidence="2 3" key="1">
    <citation type="submission" date="2018-07" db="EMBL/GenBank/DDBJ databases">
        <title>The genomes of Aspergillus section Nigri reveals drivers in fungal speciation.</title>
        <authorList>
            <consortium name="DOE Joint Genome Institute"/>
            <person name="Vesth T.C."/>
            <person name="Nybo J."/>
            <person name="Theobald S."/>
            <person name="Brandl J."/>
            <person name="Frisvad J.C."/>
            <person name="Nielsen K.F."/>
            <person name="Lyhne E.K."/>
            <person name="Kogle M.E."/>
            <person name="Kuo A."/>
            <person name="Riley R."/>
            <person name="Clum A."/>
            <person name="Nolan M."/>
            <person name="Lipzen A."/>
            <person name="Salamov A."/>
            <person name="Henrissat B."/>
            <person name="Wiebenga A."/>
            <person name="De vries R.P."/>
            <person name="Grigoriev I.V."/>
            <person name="Mortensen U.H."/>
            <person name="Andersen M.R."/>
            <person name="Baker S.E."/>
        </authorList>
    </citation>
    <scope>NUCLEOTIDE SEQUENCE [LARGE SCALE GENOMIC DNA]</scope>
    <source>
        <strain evidence="2 3">CBS 139.54b</strain>
    </source>
</reference>
<evidence type="ECO:0000256" key="1">
    <source>
        <dbReference type="SAM" id="MobiDB-lite"/>
    </source>
</evidence>
<feature type="region of interest" description="Disordered" evidence="1">
    <location>
        <begin position="1"/>
        <end position="91"/>
    </location>
</feature>
<keyword evidence="3" id="KW-1185">Reference proteome</keyword>